<keyword evidence="3" id="KW-0132">Cell division</keyword>
<dbReference type="InterPro" id="IPR027417">
    <property type="entry name" value="P-loop_NTPase"/>
</dbReference>
<dbReference type="AlphaFoldDB" id="A0A951ULK7"/>
<dbReference type="Proteomes" id="UP000757435">
    <property type="component" value="Unassembled WGS sequence"/>
</dbReference>
<dbReference type="GO" id="GO:0000917">
    <property type="term" value="P:division septum assembly"/>
    <property type="evidence" value="ECO:0007669"/>
    <property type="project" value="UniProtKB-KW"/>
</dbReference>
<evidence type="ECO:0000256" key="10">
    <source>
        <dbReference type="PIRSR" id="PIRSR003092-1"/>
    </source>
</evidence>
<dbReference type="PANTHER" id="PTHR43384">
    <property type="entry name" value="SEPTUM SITE-DETERMINING PROTEIN MIND HOMOLOG, CHLOROPLASTIC-RELATED"/>
    <property type="match status" value="1"/>
</dbReference>
<evidence type="ECO:0000313" key="12">
    <source>
        <dbReference type="EMBL" id="MBW4657799.1"/>
    </source>
</evidence>
<dbReference type="EMBL" id="JAHHHD010000003">
    <property type="protein sequence ID" value="MBW4657799.1"/>
    <property type="molecule type" value="Genomic_DNA"/>
</dbReference>
<evidence type="ECO:0000313" key="13">
    <source>
        <dbReference type="Proteomes" id="UP000757435"/>
    </source>
</evidence>
<dbReference type="PANTHER" id="PTHR43384:SF6">
    <property type="entry name" value="SEPTUM SITE-DETERMINING PROTEIN MIND HOMOLOG, CHLOROPLASTIC"/>
    <property type="match status" value="1"/>
</dbReference>
<dbReference type="InterPro" id="IPR050625">
    <property type="entry name" value="ParA/MinD_ATPase"/>
</dbReference>
<dbReference type="Gene3D" id="3.40.50.300">
    <property type="entry name" value="P-loop containing nucleotide triphosphate hydrolases"/>
    <property type="match status" value="1"/>
</dbReference>
<accession>A0A951ULK7</accession>
<keyword evidence="5 10" id="KW-0067">ATP-binding</keyword>
<dbReference type="FunFam" id="3.40.50.300:FF:000068">
    <property type="entry name" value="Site-determining protein"/>
    <property type="match status" value="1"/>
</dbReference>
<reference evidence="12" key="2">
    <citation type="journal article" date="2022" name="Microbiol. Resour. Announc.">
        <title>Metagenome Sequencing to Explore Phylogenomics of Terrestrial Cyanobacteria.</title>
        <authorList>
            <person name="Ward R.D."/>
            <person name="Stajich J.E."/>
            <person name="Johansen J.R."/>
            <person name="Huntemann M."/>
            <person name="Clum A."/>
            <person name="Foster B."/>
            <person name="Foster B."/>
            <person name="Roux S."/>
            <person name="Palaniappan K."/>
            <person name="Varghese N."/>
            <person name="Mukherjee S."/>
            <person name="Reddy T.B.K."/>
            <person name="Daum C."/>
            <person name="Copeland A."/>
            <person name="Chen I.A."/>
            <person name="Ivanova N.N."/>
            <person name="Kyrpides N.C."/>
            <person name="Shapiro N."/>
            <person name="Eloe-Fadrosh E.A."/>
            <person name="Pietrasiak N."/>
        </authorList>
    </citation>
    <scope>NUCLEOTIDE SEQUENCE</scope>
    <source>
        <strain evidence="12">UHER 2000/2452</strain>
    </source>
</reference>
<dbReference type="GO" id="GO:0005829">
    <property type="term" value="C:cytosol"/>
    <property type="evidence" value="ECO:0007669"/>
    <property type="project" value="TreeGrafter"/>
</dbReference>
<organism evidence="12 13">
    <name type="scientific">Drouetiella hepatica Uher 2000/2452</name>
    <dbReference type="NCBI Taxonomy" id="904376"/>
    <lineage>
        <taxon>Bacteria</taxon>
        <taxon>Bacillati</taxon>
        <taxon>Cyanobacteriota</taxon>
        <taxon>Cyanophyceae</taxon>
        <taxon>Oculatellales</taxon>
        <taxon>Oculatellaceae</taxon>
        <taxon>Drouetiella</taxon>
    </lineage>
</organism>
<evidence type="ECO:0000259" key="11">
    <source>
        <dbReference type="Pfam" id="PF01656"/>
    </source>
</evidence>
<name>A0A951ULK7_9CYAN</name>
<evidence type="ECO:0000256" key="2">
    <source>
        <dbReference type="ARBA" id="ARBA00016887"/>
    </source>
</evidence>
<evidence type="ECO:0000256" key="1">
    <source>
        <dbReference type="ARBA" id="ARBA00010257"/>
    </source>
</evidence>
<keyword evidence="7" id="KW-0131">Cell cycle</keyword>
<proteinExistence type="inferred from homology"/>
<dbReference type="GO" id="GO:0016887">
    <property type="term" value="F:ATP hydrolysis activity"/>
    <property type="evidence" value="ECO:0007669"/>
    <property type="project" value="InterPro"/>
</dbReference>
<dbReference type="InterPro" id="IPR002586">
    <property type="entry name" value="CobQ/CobB/MinD/ParA_Nub-bd_dom"/>
</dbReference>
<evidence type="ECO:0000256" key="5">
    <source>
        <dbReference type="ARBA" id="ARBA00022840"/>
    </source>
</evidence>
<keyword evidence="4 10" id="KW-0547">Nucleotide-binding</keyword>
<evidence type="ECO:0000256" key="4">
    <source>
        <dbReference type="ARBA" id="ARBA00022741"/>
    </source>
</evidence>
<comment type="function">
    <text evidence="8">ATPase required for the correct placement of the division site. Cell division inhibitors MinC and MinD act in concert to form an inhibitor capable of blocking formation of the polar Z ring septums. Rapidly oscillates between the poles of the cell to destabilize FtsZ filaments that have formed before they mature into polar Z rings.</text>
</comment>
<dbReference type="CDD" id="cd02036">
    <property type="entry name" value="MinD"/>
    <property type="match status" value="1"/>
</dbReference>
<dbReference type="GO" id="GO:0051782">
    <property type="term" value="P:negative regulation of cell division"/>
    <property type="evidence" value="ECO:0007669"/>
    <property type="project" value="TreeGrafter"/>
</dbReference>
<comment type="similarity">
    <text evidence="1">Belongs to the ParA family. MinD subfamily.</text>
</comment>
<dbReference type="NCBIfam" id="TIGR01968">
    <property type="entry name" value="minD_bact"/>
    <property type="match status" value="1"/>
</dbReference>
<evidence type="ECO:0000256" key="7">
    <source>
        <dbReference type="ARBA" id="ARBA00023306"/>
    </source>
</evidence>
<evidence type="ECO:0000256" key="3">
    <source>
        <dbReference type="ARBA" id="ARBA00022618"/>
    </source>
</evidence>
<evidence type="ECO:0000256" key="8">
    <source>
        <dbReference type="ARBA" id="ARBA00025436"/>
    </source>
</evidence>
<dbReference type="PIRSF" id="PIRSF003092">
    <property type="entry name" value="MinD"/>
    <property type="match status" value="1"/>
</dbReference>
<dbReference type="GO" id="GO:0005524">
    <property type="term" value="F:ATP binding"/>
    <property type="evidence" value="ECO:0007669"/>
    <property type="project" value="UniProtKB-KW"/>
</dbReference>
<dbReference type="GO" id="GO:0009898">
    <property type="term" value="C:cytoplasmic side of plasma membrane"/>
    <property type="evidence" value="ECO:0007669"/>
    <property type="project" value="TreeGrafter"/>
</dbReference>
<protein>
    <recommendedName>
        <fullName evidence="2">Septum site-determining protein MinD</fullName>
    </recommendedName>
    <alternativeName>
        <fullName evidence="9">Cell division inhibitor MinD</fullName>
    </alternativeName>
</protein>
<sequence>MSRIIVITSGKGGVGKTTCTANLGMALAQRGHKVAVVDADFGLRNLDLLLGLENRIVYTAVEVLAGECRLEQALVRDKRQPNLVLLPAAQNRTKDSVSPDQMKKLVNALTKVFSYILIDSPAGIEMGFQNAIAPAKEALVVTTPEISAVRDADRIVGLLEANGIRNAHLIINRIKPAMVAQDKMMSVKDVQEILAIPLIGVIPDDEKVIVSTNRGEPLVLAAEASQRGLAGQALQNIVRRLEGETVPFLDLTPPADDFLARLRRLFRPTE</sequence>
<dbReference type="SUPFAM" id="SSF52540">
    <property type="entry name" value="P-loop containing nucleoside triphosphate hydrolases"/>
    <property type="match status" value="1"/>
</dbReference>
<keyword evidence="6" id="KW-0717">Septation</keyword>
<dbReference type="InterPro" id="IPR025501">
    <property type="entry name" value="MinD_FleN"/>
</dbReference>
<feature type="domain" description="CobQ/CobB/MinD/ParA nucleotide binding" evidence="11">
    <location>
        <begin position="5"/>
        <end position="218"/>
    </location>
</feature>
<evidence type="ECO:0000256" key="6">
    <source>
        <dbReference type="ARBA" id="ARBA00023210"/>
    </source>
</evidence>
<dbReference type="Pfam" id="PF01656">
    <property type="entry name" value="CbiA"/>
    <property type="match status" value="1"/>
</dbReference>
<feature type="binding site" evidence="10">
    <location>
        <begin position="11"/>
        <end position="18"/>
    </location>
    <ligand>
        <name>ATP</name>
        <dbReference type="ChEBI" id="CHEBI:30616"/>
    </ligand>
</feature>
<gene>
    <name evidence="12" type="primary">minD</name>
    <name evidence="12" type="ORF">KME15_03930</name>
</gene>
<evidence type="ECO:0000256" key="9">
    <source>
        <dbReference type="ARBA" id="ARBA00032845"/>
    </source>
</evidence>
<comment type="caution">
    <text evidence="12">The sequence shown here is derived from an EMBL/GenBank/DDBJ whole genome shotgun (WGS) entry which is preliminary data.</text>
</comment>
<reference evidence="12" key="1">
    <citation type="submission" date="2021-05" db="EMBL/GenBank/DDBJ databases">
        <authorList>
            <person name="Pietrasiak N."/>
            <person name="Ward R."/>
            <person name="Stajich J.E."/>
            <person name="Kurbessoian T."/>
        </authorList>
    </citation>
    <scope>NUCLEOTIDE SEQUENCE</scope>
    <source>
        <strain evidence="12">UHER 2000/2452</strain>
    </source>
</reference>
<dbReference type="InterPro" id="IPR010223">
    <property type="entry name" value="MinD"/>
</dbReference>